<dbReference type="Gene3D" id="3.10.100.10">
    <property type="entry name" value="Mannose-Binding Protein A, subunit A"/>
    <property type="match status" value="1"/>
</dbReference>
<keyword evidence="1" id="KW-1015">Disulfide bond</keyword>
<sequence>MVLDTFAETWDTELKIGTVPVRNQTDAKGVCGSDSECPVSGAWIGLHRPGTTRVWHWSQPALEYQENEQVWYKFIDKQPNFPADDYRESCALVWNNKWYDENCDSTLYFVCYNSEAMFVNWGSHAEKYFKLGGVSSEILRLLLEWMYTKCAGFLSVDNIQDVILAADMLMLEDLVKIAFDFMESHMDSFISSERTNST</sequence>
<dbReference type="CDD" id="cd00037">
    <property type="entry name" value="CLECT"/>
    <property type="match status" value="1"/>
</dbReference>
<name>A0AAW0MHU1_9GOBI</name>
<proteinExistence type="predicted"/>
<gene>
    <name evidence="3" type="ORF">WMY93_030684</name>
</gene>
<dbReference type="InterPro" id="IPR016186">
    <property type="entry name" value="C-type_lectin-like/link_sf"/>
</dbReference>
<protein>
    <recommendedName>
        <fullName evidence="2">C-type lectin domain-containing protein</fullName>
    </recommendedName>
</protein>
<dbReference type="InterPro" id="IPR001304">
    <property type="entry name" value="C-type_lectin-like"/>
</dbReference>
<dbReference type="AlphaFoldDB" id="A0AAW0MHU1"/>
<dbReference type="Pfam" id="PF00059">
    <property type="entry name" value="Lectin_C"/>
    <property type="match status" value="1"/>
</dbReference>
<keyword evidence="4" id="KW-1185">Reference proteome</keyword>
<evidence type="ECO:0000313" key="4">
    <source>
        <dbReference type="Proteomes" id="UP001460270"/>
    </source>
</evidence>
<dbReference type="Gene3D" id="3.30.710.10">
    <property type="entry name" value="Potassium Channel Kv1.1, Chain A"/>
    <property type="match status" value="1"/>
</dbReference>
<dbReference type="EMBL" id="JBBPFD010000207">
    <property type="protein sequence ID" value="KAK7879757.1"/>
    <property type="molecule type" value="Genomic_DNA"/>
</dbReference>
<dbReference type="SUPFAM" id="SSF54695">
    <property type="entry name" value="POZ domain"/>
    <property type="match status" value="1"/>
</dbReference>
<dbReference type="Pfam" id="PF00651">
    <property type="entry name" value="BTB"/>
    <property type="match status" value="1"/>
</dbReference>
<dbReference type="PROSITE" id="PS50041">
    <property type="entry name" value="C_TYPE_LECTIN_2"/>
    <property type="match status" value="1"/>
</dbReference>
<dbReference type="InterPro" id="IPR000210">
    <property type="entry name" value="BTB/POZ_dom"/>
</dbReference>
<accession>A0AAW0MHU1</accession>
<evidence type="ECO:0000259" key="2">
    <source>
        <dbReference type="PROSITE" id="PS50041"/>
    </source>
</evidence>
<evidence type="ECO:0000313" key="3">
    <source>
        <dbReference type="EMBL" id="KAK7879757.1"/>
    </source>
</evidence>
<dbReference type="InterPro" id="IPR016187">
    <property type="entry name" value="CTDL_fold"/>
</dbReference>
<dbReference type="SUPFAM" id="SSF56436">
    <property type="entry name" value="C-type lectin-like"/>
    <property type="match status" value="1"/>
</dbReference>
<organism evidence="3 4">
    <name type="scientific">Mugilogobius chulae</name>
    <name type="common">yellowstripe goby</name>
    <dbReference type="NCBI Taxonomy" id="88201"/>
    <lineage>
        <taxon>Eukaryota</taxon>
        <taxon>Metazoa</taxon>
        <taxon>Chordata</taxon>
        <taxon>Craniata</taxon>
        <taxon>Vertebrata</taxon>
        <taxon>Euteleostomi</taxon>
        <taxon>Actinopterygii</taxon>
        <taxon>Neopterygii</taxon>
        <taxon>Teleostei</taxon>
        <taxon>Neoteleostei</taxon>
        <taxon>Acanthomorphata</taxon>
        <taxon>Gobiaria</taxon>
        <taxon>Gobiiformes</taxon>
        <taxon>Gobioidei</taxon>
        <taxon>Gobiidae</taxon>
        <taxon>Gobionellinae</taxon>
        <taxon>Mugilogobius</taxon>
    </lineage>
</organism>
<comment type="caution">
    <text evidence="3">The sequence shown here is derived from an EMBL/GenBank/DDBJ whole genome shotgun (WGS) entry which is preliminary data.</text>
</comment>
<evidence type="ECO:0000256" key="1">
    <source>
        <dbReference type="ARBA" id="ARBA00023157"/>
    </source>
</evidence>
<dbReference type="InterPro" id="IPR011333">
    <property type="entry name" value="SKP1/BTB/POZ_sf"/>
</dbReference>
<dbReference type="PROSITE" id="PS00615">
    <property type="entry name" value="C_TYPE_LECTIN_1"/>
    <property type="match status" value="1"/>
</dbReference>
<feature type="domain" description="C-type lectin" evidence="2">
    <location>
        <begin position="43"/>
        <end position="112"/>
    </location>
</feature>
<dbReference type="Proteomes" id="UP001460270">
    <property type="component" value="Unassembled WGS sequence"/>
</dbReference>
<dbReference type="InterPro" id="IPR018378">
    <property type="entry name" value="C-type_lectin_CS"/>
</dbReference>
<reference evidence="4" key="1">
    <citation type="submission" date="2024-04" db="EMBL/GenBank/DDBJ databases">
        <title>Salinicola lusitanus LLJ914,a marine bacterium isolated from the Okinawa Trough.</title>
        <authorList>
            <person name="Li J."/>
        </authorList>
    </citation>
    <scope>NUCLEOTIDE SEQUENCE [LARGE SCALE GENOMIC DNA]</scope>
</reference>